<name>A0A552IWF2_9CHRO</name>
<organism evidence="1 2">
    <name type="scientific">Microcystis novacekii Mn_MB_F_20050700_S1D</name>
    <dbReference type="NCBI Taxonomy" id="2486266"/>
    <lineage>
        <taxon>Bacteria</taxon>
        <taxon>Bacillati</taxon>
        <taxon>Cyanobacteriota</taxon>
        <taxon>Cyanophyceae</taxon>
        <taxon>Oscillatoriophycideae</taxon>
        <taxon>Chroococcales</taxon>
        <taxon>Microcystaceae</taxon>
        <taxon>Microcystis</taxon>
    </lineage>
</organism>
<accession>A0A552IWF2</accession>
<reference evidence="1 2" key="1">
    <citation type="submission" date="2019-01" db="EMBL/GenBank/DDBJ databases">
        <title>Coherence of Microcystis species and biogeography revealed through population genomics.</title>
        <authorList>
            <person name="Perez-Carrascal O.M."/>
            <person name="Terrat Y."/>
            <person name="Giani A."/>
            <person name="Fortin N."/>
            <person name="Tromas N."/>
            <person name="Shapiro B.J."/>
        </authorList>
    </citation>
    <scope>NUCLEOTIDE SEQUENCE [LARGE SCALE GENOMIC DNA]</scope>
    <source>
        <strain evidence="1">Mn_MB_F_20050700_S1D</strain>
    </source>
</reference>
<protein>
    <submittedName>
        <fullName evidence="1">Uncharacterized protein</fullName>
    </submittedName>
</protein>
<evidence type="ECO:0000313" key="1">
    <source>
        <dbReference type="EMBL" id="TRU87806.1"/>
    </source>
</evidence>
<dbReference type="Proteomes" id="UP000319191">
    <property type="component" value="Unassembled WGS sequence"/>
</dbReference>
<dbReference type="AlphaFoldDB" id="A0A552IWF2"/>
<evidence type="ECO:0000313" key="2">
    <source>
        <dbReference type="Proteomes" id="UP000319191"/>
    </source>
</evidence>
<gene>
    <name evidence="1" type="ORF">EWV54_11625</name>
</gene>
<comment type="caution">
    <text evidence="1">The sequence shown here is derived from an EMBL/GenBank/DDBJ whole genome shotgun (WGS) entry which is preliminary data.</text>
</comment>
<proteinExistence type="predicted"/>
<dbReference type="EMBL" id="SFAV01000156">
    <property type="protein sequence ID" value="TRU87806.1"/>
    <property type="molecule type" value="Genomic_DNA"/>
</dbReference>
<sequence length="81" mass="9472">MMTLEQALMTVNELPIEQREMLIEIVKNQIIESSRDEIALNAKEAREAFQRGELKPQPLEDIIDELKTLLTQSENQNQRYT</sequence>